<evidence type="ECO:0000256" key="5">
    <source>
        <dbReference type="ARBA" id="ARBA00022839"/>
    </source>
</evidence>
<feature type="domain" description="Calcineurin-like phosphoesterase" evidence="6">
    <location>
        <begin position="1"/>
        <end position="167"/>
    </location>
</feature>
<dbReference type="EMBL" id="CP009248">
    <property type="protein sequence ID" value="APT90379.1"/>
    <property type="molecule type" value="Genomic_DNA"/>
</dbReference>
<dbReference type="InterPro" id="IPR014577">
    <property type="entry name" value="UCP033093_metalloPase"/>
</dbReference>
<proteinExistence type="inferred from homology"/>
<dbReference type="PIRSF" id="PIRSF033093">
    <property type="entry name" value="UCP_ML1119"/>
    <property type="match status" value="1"/>
</dbReference>
<dbReference type="InterPro" id="IPR004843">
    <property type="entry name" value="Calcineurin-like_PHP"/>
</dbReference>
<name>A0A1L7CWX7_9CORY</name>
<evidence type="ECO:0000256" key="2">
    <source>
        <dbReference type="ARBA" id="ARBA00013365"/>
    </source>
</evidence>
<dbReference type="SUPFAM" id="SSF56300">
    <property type="entry name" value="Metallo-dependent phosphatases"/>
    <property type="match status" value="1"/>
</dbReference>
<dbReference type="PANTHER" id="PTHR30337:SF0">
    <property type="entry name" value="NUCLEASE SBCCD SUBUNIT D"/>
    <property type="match status" value="1"/>
</dbReference>
<keyword evidence="3" id="KW-0540">Nuclease</keyword>
<dbReference type="Pfam" id="PF00149">
    <property type="entry name" value="Metallophos"/>
    <property type="match status" value="1"/>
</dbReference>
<dbReference type="KEGG" id="csph:CSPHI_04170"/>
<keyword evidence="5" id="KW-0269">Exonuclease</keyword>
<evidence type="ECO:0000256" key="4">
    <source>
        <dbReference type="ARBA" id="ARBA00022801"/>
    </source>
</evidence>
<evidence type="ECO:0000259" key="6">
    <source>
        <dbReference type="Pfam" id="PF00149"/>
    </source>
</evidence>
<organism evidence="7 8">
    <name type="scientific">Corynebacterium sphenisci DSM 44792</name>
    <dbReference type="NCBI Taxonomy" id="1437874"/>
    <lineage>
        <taxon>Bacteria</taxon>
        <taxon>Bacillati</taxon>
        <taxon>Actinomycetota</taxon>
        <taxon>Actinomycetes</taxon>
        <taxon>Mycobacteriales</taxon>
        <taxon>Corynebacteriaceae</taxon>
        <taxon>Corynebacterium</taxon>
    </lineage>
</organism>
<dbReference type="GO" id="GO:0004527">
    <property type="term" value="F:exonuclease activity"/>
    <property type="evidence" value="ECO:0007669"/>
    <property type="project" value="UniProtKB-KW"/>
</dbReference>
<evidence type="ECO:0000313" key="7">
    <source>
        <dbReference type="EMBL" id="APT90379.1"/>
    </source>
</evidence>
<evidence type="ECO:0000313" key="8">
    <source>
        <dbReference type="Proteomes" id="UP000185469"/>
    </source>
</evidence>
<dbReference type="CDD" id="cd00840">
    <property type="entry name" value="MPP_Mre11_N"/>
    <property type="match status" value="1"/>
</dbReference>
<evidence type="ECO:0000256" key="3">
    <source>
        <dbReference type="ARBA" id="ARBA00022722"/>
    </source>
</evidence>
<accession>A0A1L7CWX7</accession>
<dbReference type="STRING" id="1437874.CSPHI_04170"/>
<keyword evidence="4" id="KW-0378">Hydrolase</keyword>
<dbReference type="InterPro" id="IPR029052">
    <property type="entry name" value="Metallo-depent_PP-like"/>
</dbReference>
<gene>
    <name evidence="7" type="ORF">CSPHI_04170</name>
</gene>
<keyword evidence="8" id="KW-1185">Reference proteome</keyword>
<dbReference type="OrthoDB" id="9773856at2"/>
<dbReference type="Proteomes" id="UP000185469">
    <property type="component" value="Chromosome"/>
</dbReference>
<protein>
    <recommendedName>
        <fullName evidence="2">Nuclease SbcCD subunit D</fullName>
    </recommendedName>
</protein>
<dbReference type="PANTHER" id="PTHR30337">
    <property type="entry name" value="COMPONENT OF ATP-DEPENDENT DSDNA EXONUCLEASE"/>
    <property type="match status" value="1"/>
</dbReference>
<dbReference type="InterPro" id="IPR050535">
    <property type="entry name" value="DNA_Repair-Maintenance_Comp"/>
</dbReference>
<reference evidence="7 8" key="1">
    <citation type="submission" date="2014-08" db="EMBL/GenBank/DDBJ databases">
        <title>Complete genome sequence of Corynebacterium sphenisci CECT 5990(T) (=DSM 44792(T)), isolated from healthy wild penguins.</title>
        <authorList>
            <person name="Ruckert C."/>
            <person name="Albersmeier A."/>
            <person name="Winkler A."/>
            <person name="Kalinowski J."/>
        </authorList>
    </citation>
    <scope>NUCLEOTIDE SEQUENCE [LARGE SCALE GENOMIC DNA]</scope>
    <source>
        <strain evidence="7 8">DSM 44792</strain>
    </source>
</reference>
<dbReference type="AlphaFoldDB" id="A0A1L7CWX7"/>
<sequence length="379" mass="40280">MRFLHTSDWQLGMPAAFLARYDDAVPAEFARARLDAVERLGEVAAERGCAFIVVAGDVFDSNSPDPQQLGRAVERLRGLPVPAYLLPGNHDSLDPSSVYRRPEFAGLAEHGVHVIRDSAPIEVAEGVQLVGAPFRSRTPAADPVAAALSGLDRPAGIRILVGHGQLEGFGGEALIDAGALAAAVAEGVVDYVALGDRHGTLEAAPRTWFSGSPEVTDFDDVEHDSGRVLVVDVAADAAGETTVAVEPVRVGRWAFRAIDADIASDADLDAFLARLAELPDKDRTVVKYSLRGEVTIGQKLRLDAALDRFRDLFACLYRRERTFDLAVVPGDGDLPDLGLTGVPARAAERLIAHAQSGSDGAETAARALRTLIRLAGKES</sequence>
<dbReference type="Gene3D" id="3.60.21.10">
    <property type="match status" value="1"/>
</dbReference>
<evidence type="ECO:0000256" key="1">
    <source>
        <dbReference type="ARBA" id="ARBA00010555"/>
    </source>
</evidence>
<comment type="similarity">
    <text evidence="1">Belongs to the SbcD family.</text>
</comment>
<dbReference type="InterPro" id="IPR041796">
    <property type="entry name" value="Mre11_N"/>
</dbReference>